<keyword evidence="5" id="KW-0378">Hydrolase</keyword>
<dbReference type="InterPro" id="IPR001563">
    <property type="entry name" value="Peptidase_S10"/>
</dbReference>
<evidence type="ECO:0000256" key="3">
    <source>
        <dbReference type="ARBA" id="ARBA00022670"/>
    </source>
</evidence>
<dbReference type="SUPFAM" id="SSF53474">
    <property type="entry name" value="alpha/beta-Hydrolases"/>
    <property type="match status" value="1"/>
</dbReference>
<dbReference type="Proteomes" id="UP000271974">
    <property type="component" value="Unassembled WGS sequence"/>
</dbReference>
<gene>
    <name evidence="7" type="ORF">EGW08_022009</name>
</gene>
<evidence type="ECO:0000313" key="8">
    <source>
        <dbReference type="Proteomes" id="UP000271974"/>
    </source>
</evidence>
<keyword evidence="2" id="KW-0121">Carboxypeptidase</keyword>
<feature type="non-terminal residue" evidence="7">
    <location>
        <position position="1"/>
    </location>
</feature>
<comment type="similarity">
    <text evidence="1">Belongs to the peptidase S10 family.</text>
</comment>
<keyword evidence="3" id="KW-0645">Protease</keyword>
<dbReference type="PANTHER" id="PTHR11802">
    <property type="entry name" value="SERINE PROTEASE FAMILY S10 SERINE CARBOXYPEPTIDASE"/>
    <property type="match status" value="1"/>
</dbReference>
<dbReference type="Gene3D" id="3.40.50.1820">
    <property type="entry name" value="alpha/beta hydrolase"/>
    <property type="match status" value="1"/>
</dbReference>
<keyword evidence="6" id="KW-0325">Glycoprotein</keyword>
<sequence length="456" mass="51152">PLHLSPYIARGEIGKARSLSKVKDPCRAQRGRVCDVTIPESFSGFITVDNTLGKHMFFWFFPSQVKPDAPVSIWLNGGPGVTSMSGLFWENGPLQPRRRKVMDAFIPEEFDIRNSSWSDALSMLYIDNPVGAGYSYQERGNPEDLPTQASYTEDLYQFVEQFYQLFPDLFAKELYIGGQSYAAKYVTSLAYRVHQAVKGGQTRLHLAGIYLGSPFFAPEVIIPAQAEFLYSMGAMTRTQANRHRASMMATIRRYTAPNKGLTGQQTRGTPSTSAILEELFFKGLPSNDNYVSVQAVVPYAVIHRIMTSGRIRRAVHAGNLTFHAINYDLHDRMGQDYLLSTSDKLGALLDSGQYKVLIFNGDLDPVTSSGAVEDAVLQIPWMGMSDYASEPRRVWKWPATPENLEVSSLFGFFTKSRDLCRVVVHRAGHQVPHDQLAISRQMMEQFVNVGCVFTWP</sequence>
<dbReference type="OrthoDB" id="443318at2759"/>
<feature type="non-terminal residue" evidence="7">
    <location>
        <position position="456"/>
    </location>
</feature>
<reference evidence="7 8" key="1">
    <citation type="submission" date="2019-01" db="EMBL/GenBank/DDBJ databases">
        <title>A draft genome assembly of the solar-powered sea slug Elysia chlorotica.</title>
        <authorList>
            <person name="Cai H."/>
            <person name="Li Q."/>
            <person name="Fang X."/>
            <person name="Li J."/>
            <person name="Curtis N.E."/>
            <person name="Altenburger A."/>
            <person name="Shibata T."/>
            <person name="Feng M."/>
            <person name="Maeda T."/>
            <person name="Schwartz J.A."/>
            <person name="Shigenobu S."/>
            <person name="Lundholm N."/>
            <person name="Nishiyama T."/>
            <person name="Yang H."/>
            <person name="Hasebe M."/>
            <person name="Li S."/>
            <person name="Pierce S.K."/>
            <person name="Wang J."/>
        </authorList>
    </citation>
    <scope>NUCLEOTIDE SEQUENCE [LARGE SCALE GENOMIC DNA]</scope>
    <source>
        <strain evidence="7">EC2010</strain>
        <tissue evidence="7">Whole organism of an adult</tissue>
    </source>
</reference>
<dbReference type="InterPro" id="IPR029058">
    <property type="entry name" value="AB_hydrolase_fold"/>
</dbReference>
<evidence type="ECO:0000256" key="6">
    <source>
        <dbReference type="ARBA" id="ARBA00023180"/>
    </source>
</evidence>
<evidence type="ECO:0000256" key="1">
    <source>
        <dbReference type="ARBA" id="ARBA00009431"/>
    </source>
</evidence>
<organism evidence="7 8">
    <name type="scientific">Elysia chlorotica</name>
    <name type="common">Eastern emerald elysia</name>
    <name type="synonym">Sea slug</name>
    <dbReference type="NCBI Taxonomy" id="188477"/>
    <lineage>
        <taxon>Eukaryota</taxon>
        <taxon>Metazoa</taxon>
        <taxon>Spiralia</taxon>
        <taxon>Lophotrochozoa</taxon>
        <taxon>Mollusca</taxon>
        <taxon>Gastropoda</taxon>
        <taxon>Heterobranchia</taxon>
        <taxon>Euthyneura</taxon>
        <taxon>Panpulmonata</taxon>
        <taxon>Sacoglossa</taxon>
        <taxon>Placobranchoidea</taxon>
        <taxon>Plakobranchidae</taxon>
        <taxon>Elysia</taxon>
    </lineage>
</organism>
<keyword evidence="4" id="KW-0732">Signal</keyword>
<proteinExistence type="inferred from homology"/>
<evidence type="ECO:0000313" key="7">
    <source>
        <dbReference type="EMBL" id="RUS70229.1"/>
    </source>
</evidence>
<comment type="caution">
    <text evidence="7">The sequence shown here is derived from an EMBL/GenBank/DDBJ whole genome shotgun (WGS) entry which is preliminary data.</text>
</comment>
<accession>A0A3S0Z685</accession>
<name>A0A3S0Z685_ELYCH</name>
<evidence type="ECO:0000256" key="5">
    <source>
        <dbReference type="ARBA" id="ARBA00022801"/>
    </source>
</evidence>
<dbReference type="GO" id="GO:0004185">
    <property type="term" value="F:serine-type carboxypeptidase activity"/>
    <property type="evidence" value="ECO:0007669"/>
    <property type="project" value="InterPro"/>
</dbReference>
<keyword evidence="8" id="KW-1185">Reference proteome</keyword>
<evidence type="ECO:0008006" key="9">
    <source>
        <dbReference type="Google" id="ProtNLM"/>
    </source>
</evidence>
<evidence type="ECO:0000256" key="4">
    <source>
        <dbReference type="ARBA" id="ARBA00022729"/>
    </source>
</evidence>
<dbReference type="Pfam" id="PF00450">
    <property type="entry name" value="Peptidase_S10"/>
    <property type="match status" value="1"/>
</dbReference>
<evidence type="ECO:0000256" key="2">
    <source>
        <dbReference type="ARBA" id="ARBA00022645"/>
    </source>
</evidence>
<dbReference type="STRING" id="188477.A0A3S0Z685"/>
<protein>
    <recommendedName>
        <fullName evidence="9">Carboxypeptidase</fullName>
    </recommendedName>
</protein>
<dbReference type="AlphaFoldDB" id="A0A3S0Z685"/>
<dbReference type="PRINTS" id="PR00724">
    <property type="entry name" value="CRBOXYPTASEC"/>
</dbReference>
<dbReference type="PANTHER" id="PTHR11802:SF472">
    <property type="entry name" value="SERINE CARBOXYPEPTIDASE CPVL-RELATED"/>
    <property type="match status" value="1"/>
</dbReference>
<dbReference type="EMBL" id="RQTK01001457">
    <property type="protein sequence ID" value="RUS70229.1"/>
    <property type="molecule type" value="Genomic_DNA"/>
</dbReference>
<dbReference type="GO" id="GO:0006508">
    <property type="term" value="P:proteolysis"/>
    <property type="evidence" value="ECO:0007669"/>
    <property type="project" value="UniProtKB-KW"/>
</dbReference>